<evidence type="ECO:0000313" key="2">
    <source>
        <dbReference type="Proteomes" id="UP001596142"/>
    </source>
</evidence>
<name>A0ABW0YUW1_9BACI</name>
<dbReference type="RefSeq" id="WP_385943075.1">
    <property type="nucleotide sequence ID" value="NZ_JBHSOZ010000016.1"/>
</dbReference>
<evidence type="ECO:0000313" key="1">
    <source>
        <dbReference type="EMBL" id="MFC5714388.1"/>
    </source>
</evidence>
<dbReference type="Proteomes" id="UP001596142">
    <property type="component" value="Unassembled WGS sequence"/>
</dbReference>
<reference evidence="2" key="1">
    <citation type="journal article" date="2019" name="Int. J. Syst. Evol. Microbiol.">
        <title>The Global Catalogue of Microorganisms (GCM) 10K type strain sequencing project: providing services to taxonomists for standard genome sequencing and annotation.</title>
        <authorList>
            <consortium name="The Broad Institute Genomics Platform"/>
            <consortium name="The Broad Institute Genome Sequencing Center for Infectious Disease"/>
            <person name="Wu L."/>
            <person name="Ma J."/>
        </authorList>
    </citation>
    <scope>NUCLEOTIDE SEQUENCE [LARGE SCALE GENOMIC DNA]</scope>
    <source>
        <strain evidence="2">CECT 7184</strain>
    </source>
</reference>
<gene>
    <name evidence="1" type="ORF">ACFPU1_16705</name>
</gene>
<dbReference type="EMBL" id="JBHSOZ010000016">
    <property type="protein sequence ID" value="MFC5714388.1"/>
    <property type="molecule type" value="Genomic_DNA"/>
</dbReference>
<sequence length="184" mass="21086">MKGLILLSLPFLFLMMGCGSEQQDEEQSFSLDNLTPSEAQEASTIQDSSSSDIETIEQVVTTFVNTVYVENEEGYQERKEEARSIMNENMHHYLFPSEENAQDDLRAYVSDLAVYVEVDSIRNEHTNQQVLTTFTHTIEYLSNGQRNQSQTFLQVEVSREDGEWIITNFHDAANESPENPSWTD</sequence>
<dbReference type="PROSITE" id="PS51257">
    <property type="entry name" value="PROKAR_LIPOPROTEIN"/>
    <property type="match status" value="1"/>
</dbReference>
<comment type="caution">
    <text evidence="1">The sequence shown here is derived from an EMBL/GenBank/DDBJ whole genome shotgun (WGS) entry which is preliminary data.</text>
</comment>
<keyword evidence="2" id="KW-1185">Reference proteome</keyword>
<proteinExistence type="predicted"/>
<evidence type="ECO:0008006" key="3">
    <source>
        <dbReference type="Google" id="ProtNLM"/>
    </source>
</evidence>
<protein>
    <recommendedName>
        <fullName evidence="3">SnoaL-like domain-containing protein</fullName>
    </recommendedName>
</protein>
<accession>A0ABW0YUW1</accession>
<organism evidence="1 2">
    <name type="scientific">Thalassorhabdus alkalitolerans</name>
    <dbReference type="NCBI Taxonomy" id="2282697"/>
    <lineage>
        <taxon>Bacteria</taxon>
        <taxon>Bacillati</taxon>
        <taxon>Bacillota</taxon>
        <taxon>Bacilli</taxon>
        <taxon>Bacillales</taxon>
        <taxon>Bacillaceae</taxon>
        <taxon>Thalassorhabdus</taxon>
    </lineage>
</organism>